<dbReference type="KEGG" id="pap:PSPA7_2320"/>
<feature type="transmembrane region" description="Helical" evidence="7">
    <location>
        <begin position="36"/>
        <end position="56"/>
    </location>
</feature>
<evidence type="ECO:0000259" key="8">
    <source>
        <dbReference type="PROSITE" id="PS50850"/>
    </source>
</evidence>
<dbReference type="RefSeq" id="WP_012075274.1">
    <property type="nucleotide sequence ID" value="NC_009656.1"/>
</dbReference>
<sequence>MTSFSPPLAQATPSTPTAPVAQATPSTPTAPVAQPFGARIVIGLLGVLLASLSAGLNGHVTEIAMTDVRGALAIGHDEGTWLTVLYEATQVAAMAFAPWCSVTFSLRRFTLFAIGGFALLALLCPFAPNLESLLALRTLQGLMAGCLPPMLMTVALRFLPPGIKLYGLGAYALTATFGPNLGLPLAAFWFEYVGWQWVFWQVIPLCLVAMAAVSYGIPQDPVRLERFRQFDGIGLLTGFPAICALVIGLLQGERLDWFESPLIGLLLGGGSLLLVLFLVNEWSHPLPFFRLQLLKRRNLTFALITLAGVLVVLGASLGVPTEFLAEIRGYRPLQSVPMVLLLALPQLVALPLVAALCNIPRVDCRWVLACGLCLCGGACLSFSQLTADWVREDFYLPMLLLVVGQPMAVIPLLMLSTSVIAPIEGPFASAWFNTVRGFSGVAATAVIGALGTAREHYHSNRLVDHLGNASQAVELRLQQIAGLQPGADSAAHWQHLAEQARQQAQVLANADVLMAMAGLACALLILIPILPQRAYPPRPVAPTH</sequence>
<feature type="region of interest" description="Disordered" evidence="6">
    <location>
        <begin position="1"/>
        <end position="26"/>
    </location>
</feature>
<feature type="domain" description="Major facilitator superfamily (MFS) profile" evidence="8">
    <location>
        <begin position="39"/>
        <end position="535"/>
    </location>
</feature>
<feature type="transmembrane region" description="Helical" evidence="7">
    <location>
        <begin position="506"/>
        <end position="530"/>
    </location>
</feature>
<dbReference type="AlphaFoldDB" id="A6V3Q5"/>
<dbReference type="HOGENOM" id="CLU_000960_33_0_6"/>
<evidence type="ECO:0000256" key="7">
    <source>
        <dbReference type="SAM" id="Phobius"/>
    </source>
</evidence>
<evidence type="ECO:0000256" key="5">
    <source>
        <dbReference type="ARBA" id="ARBA00023136"/>
    </source>
</evidence>
<dbReference type="PANTHER" id="PTHR42718">
    <property type="entry name" value="MAJOR FACILITATOR SUPERFAMILY MULTIDRUG TRANSPORTER MFSC"/>
    <property type="match status" value="1"/>
</dbReference>
<keyword evidence="2" id="KW-0813">Transport</keyword>
<feature type="transmembrane region" description="Helical" evidence="7">
    <location>
        <begin position="134"/>
        <end position="156"/>
    </location>
</feature>
<dbReference type="InterPro" id="IPR020846">
    <property type="entry name" value="MFS_dom"/>
</dbReference>
<dbReference type="EMBL" id="CP000744">
    <property type="protein sequence ID" value="ABR81225.1"/>
    <property type="molecule type" value="Genomic_DNA"/>
</dbReference>
<keyword evidence="5 7" id="KW-0472">Membrane</keyword>
<feature type="transmembrane region" description="Helical" evidence="7">
    <location>
        <begin position="339"/>
        <end position="359"/>
    </location>
</feature>
<keyword evidence="3 7" id="KW-0812">Transmembrane</keyword>
<feature type="transmembrane region" description="Helical" evidence="7">
    <location>
        <begin position="262"/>
        <end position="279"/>
    </location>
</feature>
<evidence type="ECO:0000256" key="1">
    <source>
        <dbReference type="ARBA" id="ARBA00004141"/>
    </source>
</evidence>
<name>A6V3Q5_PSEP7</name>
<feature type="transmembrane region" description="Helical" evidence="7">
    <location>
        <begin position="198"/>
        <end position="218"/>
    </location>
</feature>
<organism evidence="9 10">
    <name type="scientific">Pseudomonas paraeruginosa (strain DSM 24068 / PA7)</name>
    <name type="common">Pseudomonas aeruginosa (strain PA7)</name>
    <dbReference type="NCBI Taxonomy" id="381754"/>
    <lineage>
        <taxon>Bacteria</taxon>
        <taxon>Pseudomonadati</taxon>
        <taxon>Pseudomonadota</taxon>
        <taxon>Gammaproteobacteria</taxon>
        <taxon>Pseudomonadales</taxon>
        <taxon>Pseudomonadaceae</taxon>
        <taxon>Pseudomonas</taxon>
        <taxon>Pseudomonas paraeruginosa</taxon>
    </lineage>
</organism>
<dbReference type="Proteomes" id="UP000001582">
    <property type="component" value="Chromosome"/>
</dbReference>
<evidence type="ECO:0000256" key="6">
    <source>
        <dbReference type="SAM" id="MobiDB-lite"/>
    </source>
</evidence>
<comment type="subcellular location">
    <subcellularLocation>
        <location evidence="1">Membrane</location>
        <topology evidence="1">Multi-pass membrane protein</topology>
    </subcellularLocation>
</comment>
<keyword evidence="4 7" id="KW-1133">Transmembrane helix</keyword>
<feature type="transmembrane region" description="Helical" evidence="7">
    <location>
        <begin position="230"/>
        <end position="250"/>
    </location>
</feature>
<dbReference type="InterPro" id="IPR011701">
    <property type="entry name" value="MFS"/>
</dbReference>
<proteinExistence type="predicted"/>
<dbReference type="GO" id="GO:0016020">
    <property type="term" value="C:membrane"/>
    <property type="evidence" value="ECO:0007669"/>
    <property type="project" value="UniProtKB-SubCell"/>
</dbReference>
<feature type="transmembrane region" description="Helical" evidence="7">
    <location>
        <begin position="366"/>
        <end position="383"/>
    </location>
</feature>
<dbReference type="Pfam" id="PF07690">
    <property type="entry name" value="MFS_1"/>
    <property type="match status" value="1"/>
</dbReference>
<reference evidence="9 10" key="2">
    <citation type="journal article" date="2010" name="PLoS ONE">
        <title>Complete genome sequence of the multiresistant taxonomic outlier Pseudomonas aeruginosa PA7.</title>
        <authorList>
            <person name="Roy P.H."/>
            <person name="Tetu S.G."/>
            <person name="Larouche A."/>
            <person name="Elbourne L."/>
            <person name="Tremblay S."/>
            <person name="Ren Q."/>
            <person name="Dodson R."/>
            <person name="Harkins D."/>
            <person name="Shay R."/>
            <person name="Watkins K."/>
            <person name="Mahamoud Y."/>
            <person name="Paulsen I.T."/>
        </authorList>
    </citation>
    <scope>NUCLEOTIDE SEQUENCE [LARGE SCALE GENOMIC DNA]</scope>
    <source>
        <strain evidence="9 10">PA7</strain>
    </source>
</reference>
<evidence type="ECO:0000256" key="3">
    <source>
        <dbReference type="ARBA" id="ARBA00022692"/>
    </source>
</evidence>
<gene>
    <name evidence="9" type="ordered locus">PSPA7_2320</name>
</gene>
<dbReference type="GO" id="GO:0022857">
    <property type="term" value="F:transmembrane transporter activity"/>
    <property type="evidence" value="ECO:0007669"/>
    <property type="project" value="InterPro"/>
</dbReference>
<dbReference type="Gene3D" id="1.20.1250.20">
    <property type="entry name" value="MFS general substrate transporter like domains"/>
    <property type="match status" value="2"/>
</dbReference>
<evidence type="ECO:0000313" key="10">
    <source>
        <dbReference type="Proteomes" id="UP000001582"/>
    </source>
</evidence>
<evidence type="ECO:0000256" key="4">
    <source>
        <dbReference type="ARBA" id="ARBA00022989"/>
    </source>
</evidence>
<reference evidence="9 10" key="1">
    <citation type="submission" date="2007-06" db="EMBL/GenBank/DDBJ databases">
        <authorList>
            <person name="Dodson R.J."/>
            <person name="Harkins D."/>
            <person name="Paulsen I.T."/>
        </authorList>
    </citation>
    <scope>NUCLEOTIDE SEQUENCE [LARGE SCALE GENOMIC DNA]</scope>
    <source>
        <strain evidence="9 10">PA7</strain>
    </source>
</reference>
<accession>A6V3Q5</accession>
<feature type="transmembrane region" description="Helical" evidence="7">
    <location>
        <begin position="109"/>
        <end position="128"/>
    </location>
</feature>
<evidence type="ECO:0000256" key="2">
    <source>
        <dbReference type="ARBA" id="ARBA00022448"/>
    </source>
</evidence>
<feature type="transmembrane region" description="Helical" evidence="7">
    <location>
        <begin position="168"/>
        <end position="192"/>
    </location>
</feature>
<evidence type="ECO:0000313" key="9">
    <source>
        <dbReference type="EMBL" id="ABR81225.1"/>
    </source>
</evidence>
<dbReference type="PROSITE" id="PS50850">
    <property type="entry name" value="MFS"/>
    <property type="match status" value="1"/>
</dbReference>
<protein>
    <submittedName>
        <fullName evidence="9">Major facilitator superfamily MFS_1</fullName>
    </submittedName>
</protein>
<dbReference type="SUPFAM" id="SSF103473">
    <property type="entry name" value="MFS general substrate transporter"/>
    <property type="match status" value="1"/>
</dbReference>
<dbReference type="PANTHER" id="PTHR42718:SF9">
    <property type="entry name" value="MAJOR FACILITATOR SUPERFAMILY MULTIDRUG TRANSPORTER MFSC"/>
    <property type="match status" value="1"/>
</dbReference>
<dbReference type="InterPro" id="IPR036259">
    <property type="entry name" value="MFS_trans_sf"/>
</dbReference>
<feature type="transmembrane region" description="Helical" evidence="7">
    <location>
        <begin position="299"/>
        <end position="319"/>
    </location>
</feature>